<organism evidence="2">
    <name type="scientific">Seladonia aeraria</name>
    <dbReference type="NCBI Taxonomy" id="1310367"/>
    <lineage>
        <taxon>Eukaryota</taxon>
        <taxon>Metazoa</taxon>
        <taxon>Ecdysozoa</taxon>
        <taxon>Arthropoda</taxon>
        <taxon>Hexapoda</taxon>
        <taxon>Insecta</taxon>
        <taxon>Pterygota</taxon>
        <taxon>Neoptera</taxon>
        <taxon>Endopterygota</taxon>
        <taxon>Hymenoptera</taxon>
        <taxon>Apocrita</taxon>
        <taxon>Aculeata</taxon>
        <taxon>Apoidea</taxon>
        <taxon>Anthophila</taxon>
        <taxon>Halictidae</taxon>
        <taxon>Halictinae</taxon>
        <taxon>Halictini</taxon>
        <taxon>Seladonia</taxon>
    </lineage>
</organism>
<dbReference type="GeneID" id="67145855"/>
<keyword evidence="1" id="KW-0812">Transmembrane</keyword>
<evidence type="ECO:0000256" key="1">
    <source>
        <dbReference type="SAM" id="Phobius"/>
    </source>
</evidence>
<name>A0A7T9QQX0_9HYME</name>
<protein>
    <submittedName>
        <fullName evidence="2">ATP synthase subunit 8</fullName>
    </submittedName>
</protein>
<keyword evidence="2" id="KW-0496">Mitochondrion</keyword>
<dbReference type="AlphaFoldDB" id="A0A7T9QQX0"/>
<feature type="transmembrane region" description="Helical" evidence="1">
    <location>
        <begin position="6"/>
        <end position="29"/>
    </location>
</feature>
<gene>
    <name evidence="2" type="primary">atp8</name>
</gene>
<evidence type="ECO:0000313" key="2">
    <source>
        <dbReference type="EMBL" id="QQS74771.1"/>
    </source>
</evidence>
<sequence>MPQMMPMYWLLLFLFMLMIMYMYISILYFSPLSLSTYIKFDSMKIKSMKKLNLKW</sequence>
<dbReference type="RefSeq" id="YP_010147600.1">
    <property type="nucleotide sequence ID" value="NC_057084.1"/>
</dbReference>
<reference evidence="2" key="1">
    <citation type="submission" date="2020-08" db="EMBL/GenBank/DDBJ databases">
        <title>The complete mitogenome of Halictus (Seladonia) aerarius (Hymenoptera: Halictidae) and phylogenetic analysis.</title>
        <authorList>
            <person name="Zhang K."/>
            <person name="Huang D.Y."/>
            <person name="Dou F.Y."/>
            <person name="Lu H.H."/>
            <person name="Wang L.L."/>
        </authorList>
    </citation>
    <scope>NUCLEOTIDE SEQUENCE</scope>
</reference>
<proteinExistence type="predicted"/>
<keyword evidence="1" id="KW-0472">Membrane</keyword>
<dbReference type="EMBL" id="MT890682">
    <property type="protein sequence ID" value="QQS74771.1"/>
    <property type="molecule type" value="Genomic_DNA"/>
</dbReference>
<accession>A0A7T9QQX0</accession>
<geneLocation type="mitochondrion" evidence="2"/>
<keyword evidence="1" id="KW-1133">Transmembrane helix</keyword>